<proteinExistence type="predicted"/>
<dbReference type="HOGENOM" id="CLU_2236290_0_0_1"/>
<reference evidence="2 3" key="1">
    <citation type="submission" date="2015-01" db="EMBL/GenBank/DDBJ databases">
        <title>The Genome Sequence of Capronia semiimmersa CBS27337.</title>
        <authorList>
            <consortium name="The Broad Institute Genomics Platform"/>
            <person name="Cuomo C."/>
            <person name="de Hoog S."/>
            <person name="Gorbushina A."/>
            <person name="Stielow B."/>
            <person name="Teixiera M."/>
            <person name="Abouelleil A."/>
            <person name="Chapman S.B."/>
            <person name="Priest M."/>
            <person name="Young S.K."/>
            <person name="Wortman J."/>
            <person name="Nusbaum C."/>
            <person name="Birren B."/>
        </authorList>
    </citation>
    <scope>NUCLEOTIDE SEQUENCE [LARGE SCALE GENOMIC DNA]</scope>
    <source>
        <strain evidence="2 3">CBS 27337</strain>
    </source>
</reference>
<protein>
    <submittedName>
        <fullName evidence="2">Uncharacterized protein</fullName>
    </submittedName>
</protein>
<name>A0A0D2FHY0_9EURO</name>
<dbReference type="EMBL" id="KN846959">
    <property type="protein sequence ID" value="KIW67648.1"/>
    <property type="molecule type" value="Genomic_DNA"/>
</dbReference>
<organism evidence="2 3">
    <name type="scientific">Phialophora macrospora</name>
    <dbReference type="NCBI Taxonomy" id="1851006"/>
    <lineage>
        <taxon>Eukaryota</taxon>
        <taxon>Fungi</taxon>
        <taxon>Dikarya</taxon>
        <taxon>Ascomycota</taxon>
        <taxon>Pezizomycotina</taxon>
        <taxon>Eurotiomycetes</taxon>
        <taxon>Chaetothyriomycetidae</taxon>
        <taxon>Chaetothyriales</taxon>
        <taxon>Herpotrichiellaceae</taxon>
        <taxon>Phialophora</taxon>
    </lineage>
</organism>
<feature type="region of interest" description="Disordered" evidence="1">
    <location>
        <begin position="52"/>
        <end position="105"/>
    </location>
</feature>
<evidence type="ECO:0000313" key="3">
    <source>
        <dbReference type="Proteomes" id="UP000054266"/>
    </source>
</evidence>
<feature type="compositionally biased region" description="Basic and acidic residues" evidence="1">
    <location>
        <begin position="52"/>
        <end position="61"/>
    </location>
</feature>
<dbReference type="AlphaFoldDB" id="A0A0D2FHY0"/>
<dbReference type="Proteomes" id="UP000054266">
    <property type="component" value="Unassembled WGS sequence"/>
</dbReference>
<gene>
    <name evidence="2" type="ORF">PV04_06884</name>
</gene>
<evidence type="ECO:0000313" key="2">
    <source>
        <dbReference type="EMBL" id="KIW67648.1"/>
    </source>
</evidence>
<sequence length="105" mass="11306">MFESRRESKGSGTGCVIVAVNGYRRAEIHLLLLVPMAITCLCLNATSCMSRTHAERPEHGRMPANWTGGSTHAGNKGDRDTSVSSAKARRRARRVPLQGGQAKTG</sequence>
<keyword evidence="3" id="KW-1185">Reference proteome</keyword>
<accession>A0A0D2FHY0</accession>
<evidence type="ECO:0000256" key="1">
    <source>
        <dbReference type="SAM" id="MobiDB-lite"/>
    </source>
</evidence>